<proteinExistence type="predicted"/>
<reference evidence="1 2" key="1">
    <citation type="submission" date="2015-07" db="EMBL/GenBank/DDBJ databases">
        <title>Complete genome sequence of Mycobacterium goodii X7B, a facultative thermophilic biodesulfurizing bacterium.</title>
        <authorList>
            <person name="Yu B."/>
            <person name="Li F."/>
            <person name="Xu P."/>
        </authorList>
    </citation>
    <scope>NUCLEOTIDE SEQUENCE [LARGE SCALE GENOMIC DNA]</scope>
    <source>
        <strain evidence="1 2">X7B</strain>
    </source>
</reference>
<organism evidence="1 2">
    <name type="scientific">Mycolicibacterium goodii</name>
    <name type="common">Mycobacterium goodii</name>
    <dbReference type="NCBI Taxonomy" id="134601"/>
    <lineage>
        <taxon>Bacteria</taxon>
        <taxon>Bacillati</taxon>
        <taxon>Actinomycetota</taxon>
        <taxon>Actinomycetes</taxon>
        <taxon>Mycobacteriales</taxon>
        <taxon>Mycobacteriaceae</taxon>
        <taxon>Mycolicibacterium</taxon>
    </lineage>
</organism>
<dbReference type="KEGG" id="mgo:AFA91_13340"/>
<dbReference type="STRING" id="134601.AFA91_13340"/>
<dbReference type="PATRIC" id="fig|134601.6.peg.2769"/>
<dbReference type="AlphaFoldDB" id="A0A0K0X5X4"/>
<gene>
    <name evidence="1" type="ORF">AFA91_13340</name>
</gene>
<sequence>MTGRSSIGYEIAERGGHVEIRGVSRGQVVEALDLLARLHAVQAEHADAIRDDLLHTLMLSRVPVTPPATLAQTQRLATHRDALLATPVLTYETLKELRGDVRESSTRTWVSRRREAGDLFTVSHNGRTLIPAFQLDEAGEPRAELGPVIHTLLSGGIQGWALWTWLTSATSLLSGEAPERLVRTAPQRVLRAAQRFAAAPAA</sequence>
<accession>A0A0K0X5X4</accession>
<dbReference type="EMBL" id="CP012150">
    <property type="protein sequence ID" value="AKS32698.1"/>
    <property type="molecule type" value="Genomic_DNA"/>
</dbReference>
<dbReference type="Proteomes" id="UP000062255">
    <property type="component" value="Chromosome"/>
</dbReference>
<evidence type="ECO:0000313" key="2">
    <source>
        <dbReference type="Proteomes" id="UP000062255"/>
    </source>
</evidence>
<name>A0A0K0X5X4_MYCGD</name>
<protein>
    <submittedName>
        <fullName evidence="1">Uncharacterized protein</fullName>
    </submittedName>
</protein>
<evidence type="ECO:0000313" key="1">
    <source>
        <dbReference type="EMBL" id="AKS32698.1"/>
    </source>
</evidence>